<sequence length="151" mass="17550">MATETMTLSAQEDALTTNDQDLGLPPSKYLCLTILGYRKAGMSEEAYRRHMNEVSAPLTKDLMTRALMTQLFDRQMANVADYDCFSQVVFQSLEHYKAMKADPYYKEHLFNDYENFADTKRSLMTIGWIEEWTNDGQVRESMDKPWVSMTE</sequence>
<dbReference type="InterPro" id="IPR011008">
    <property type="entry name" value="Dimeric_a/b-barrel"/>
</dbReference>
<name>A0ABQ9NGR3_9PEZI</name>
<dbReference type="InterPro" id="IPR009799">
    <property type="entry name" value="EthD_dom"/>
</dbReference>
<keyword evidence="4" id="KW-1185">Reference proteome</keyword>
<dbReference type="EMBL" id="JAPDRL010000124">
    <property type="protein sequence ID" value="KAJ9656511.1"/>
    <property type="molecule type" value="Genomic_DNA"/>
</dbReference>
<evidence type="ECO:0000256" key="1">
    <source>
        <dbReference type="ARBA" id="ARBA00005986"/>
    </source>
</evidence>
<reference evidence="3" key="1">
    <citation type="submission" date="2022-10" db="EMBL/GenBank/DDBJ databases">
        <title>Culturing micro-colonial fungi from biological soil crusts in the Mojave desert and describing Neophaeococcomyces mojavensis, and introducing the new genera and species Taxawa tesnikishii.</title>
        <authorList>
            <person name="Kurbessoian T."/>
            <person name="Stajich J.E."/>
        </authorList>
    </citation>
    <scope>NUCLEOTIDE SEQUENCE</scope>
    <source>
        <strain evidence="3">TK_1</strain>
    </source>
</reference>
<gene>
    <name evidence="3" type="ORF">H2201_008524</name>
</gene>
<protein>
    <recommendedName>
        <fullName evidence="2">EthD domain-containing protein</fullName>
    </recommendedName>
</protein>
<dbReference type="SUPFAM" id="SSF54909">
    <property type="entry name" value="Dimeric alpha+beta barrel"/>
    <property type="match status" value="1"/>
</dbReference>
<organism evidence="3 4">
    <name type="scientific">Coniosporium apollinis</name>
    <dbReference type="NCBI Taxonomy" id="61459"/>
    <lineage>
        <taxon>Eukaryota</taxon>
        <taxon>Fungi</taxon>
        <taxon>Dikarya</taxon>
        <taxon>Ascomycota</taxon>
        <taxon>Pezizomycotina</taxon>
        <taxon>Dothideomycetes</taxon>
        <taxon>Dothideomycetes incertae sedis</taxon>
        <taxon>Coniosporium</taxon>
    </lineage>
</organism>
<accession>A0ABQ9NGR3</accession>
<comment type="similarity">
    <text evidence="1">Belongs to the tpcK family.</text>
</comment>
<dbReference type="Gene3D" id="3.30.70.100">
    <property type="match status" value="1"/>
</dbReference>
<proteinExistence type="inferred from homology"/>
<evidence type="ECO:0000259" key="2">
    <source>
        <dbReference type="Pfam" id="PF07110"/>
    </source>
</evidence>
<comment type="caution">
    <text evidence="3">The sequence shown here is derived from an EMBL/GenBank/DDBJ whole genome shotgun (WGS) entry which is preliminary data.</text>
</comment>
<evidence type="ECO:0000313" key="3">
    <source>
        <dbReference type="EMBL" id="KAJ9656511.1"/>
    </source>
</evidence>
<feature type="domain" description="EthD" evidence="2">
    <location>
        <begin position="39"/>
        <end position="119"/>
    </location>
</feature>
<dbReference type="Proteomes" id="UP001172684">
    <property type="component" value="Unassembled WGS sequence"/>
</dbReference>
<evidence type="ECO:0000313" key="4">
    <source>
        <dbReference type="Proteomes" id="UP001172684"/>
    </source>
</evidence>
<dbReference type="Pfam" id="PF07110">
    <property type="entry name" value="EthD"/>
    <property type="match status" value="1"/>
</dbReference>